<protein>
    <submittedName>
        <fullName evidence="1">Uncharacterized protein</fullName>
    </submittedName>
</protein>
<comment type="caution">
    <text evidence="1">The sequence shown here is derived from an EMBL/GenBank/DDBJ whole genome shotgun (WGS) entry which is preliminary data.</text>
</comment>
<reference evidence="2" key="1">
    <citation type="journal article" date="2022" name="Mol. Ecol. Resour.">
        <title>The genomes of chicory, endive, great burdock and yacon provide insights into Asteraceae palaeo-polyploidization history and plant inulin production.</title>
        <authorList>
            <person name="Fan W."/>
            <person name="Wang S."/>
            <person name="Wang H."/>
            <person name="Wang A."/>
            <person name="Jiang F."/>
            <person name="Liu H."/>
            <person name="Zhao H."/>
            <person name="Xu D."/>
            <person name="Zhang Y."/>
        </authorList>
    </citation>
    <scope>NUCLEOTIDE SEQUENCE [LARGE SCALE GENOMIC DNA]</scope>
    <source>
        <strain evidence="2">cv. Yunnan</strain>
    </source>
</reference>
<keyword evidence="2" id="KW-1185">Reference proteome</keyword>
<evidence type="ECO:0000313" key="2">
    <source>
        <dbReference type="Proteomes" id="UP001056120"/>
    </source>
</evidence>
<proteinExistence type="predicted"/>
<sequence>MPIQKRPRLRQPTSPSQREVDEAKRFSDVIADTELVISESKILDMLPNFRWFENLKRSLPPYKRGGMILCKNGSMNFEQMVWVMEMGRKK</sequence>
<accession>A0ACB9JLX6</accession>
<organism evidence="1 2">
    <name type="scientific">Smallanthus sonchifolius</name>
    <dbReference type="NCBI Taxonomy" id="185202"/>
    <lineage>
        <taxon>Eukaryota</taxon>
        <taxon>Viridiplantae</taxon>
        <taxon>Streptophyta</taxon>
        <taxon>Embryophyta</taxon>
        <taxon>Tracheophyta</taxon>
        <taxon>Spermatophyta</taxon>
        <taxon>Magnoliopsida</taxon>
        <taxon>eudicotyledons</taxon>
        <taxon>Gunneridae</taxon>
        <taxon>Pentapetalae</taxon>
        <taxon>asterids</taxon>
        <taxon>campanulids</taxon>
        <taxon>Asterales</taxon>
        <taxon>Asteraceae</taxon>
        <taxon>Asteroideae</taxon>
        <taxon>Heliantheae alliance</taxon>
        <taxon>Millerieae</taxon>
        <taxon>Smallanthus</taxon>
    </lineage>
</organism>
<name>A0ACB9JLX6_9ASTR</name>
<dbReference type="Proteomes" id="UP001056120">
    <property type="component" value="Linkage Group LG03"/>
</dbReference>
<evidence type="ECO:0000313" key="1">
    <source>
        <dbReference type="EMBL" id="KAI3821151.1"/>
    </source>
</evidence>
<reference evidence="1 2" key="2">
    <citation type="journal article" date="2022" name="Mol. Ecol. Resour.">
        <title>The genomes of chicory, endive, great burdock and yacon provide insights into Asteraceae paleo-polyploidization history and plant inulin production.</title>
        <authorList>
            <person name="Fan W."/>
            <person name="Wang S."/>
            <person name="Wang H."/>
            <person name="Wang A."/>
            <person name="Jiang F."/>
            <person name="Liu H."/>
            <person name="Zhao H."/>
            <person name="Xu D."/>
            <person name="Zhang Y."/>
        </authorList>
    </citation>
    <scope>NUCLEOTIDE SEQUENCE [LARGE SCALE GENOMIC DNA]</scope>
    <source>
        <strain evidence="2">cv. Yunnan</strain>
        <tissue evidence="1">Leaves</tissue>
    </source>
</reference>
<dbReference type="EMBL" id="CM042020">
    <property type="protein sequence ID" value="KAI3821151.1"/>
    <property type="molecule type" value="Genomic_DNA"/>
</dbReference>
<gene>
    <name evidence="1" type="ORF">L1987_08708</name>
</gene>